<dbReference type="GO" id="GO:0008270">
    <property type="term" value="F:zinc ion binding"/>
    <property type="evidence" value="ECO:0007669"/>
    <property type="project" value="TreeGrafter"/>
</dbReference>
<comment type="subcellular location">
    <subcellularLocation>
        <location evidence="1">Mitochondrion inner membrane</location>
    </subcellularLocation>
    <subcellularLocation>
        <location evidence="2">Mitochondrion matrix</location>
    </subcellularLocation>
</comment>
<evidence type="ECO:0000256" key="1">
    <source>
        <dbReference type="ARBA" id="ARBA00004273"/>
    </source>
</evidence>
<dbReference type="GO" id="GO:0007005">
    <property type="term" value="P:mitochondrion organization"/>
    <property type="evidence" value="ECO:0007669"/>
    <property type="project" value="TreeGrafter"/>
</dbReference>
<feature type="region of interest" description="Disordered" evidence="9">
    <location>
        <begin position="149"/>
        <end position="177"/>
    </location>
</feature>
<dbReference type="Gene3D" id="3.40.50.300">
    <property type="entry name" value="P-loop containing nucleotide triphosphate hydrolases"/>
    <property type="match status" value="1"/>
</dbReference>
<dbReference type="SUPFAM" id="SSF52540">
    <property type="entry name" value="P-loop containing nucleoside triphosphate hydrolases"/>
    <property type="match status" value="1"/>
</dbReference>
<keyword evidence="6" id="KW-0175">Coiled coil</keyword>
<name>A0A819QCV6_9BILA</name>
<dbReference type="GO" id="GO:0005759">
    <property type="term" value="C:mitochondrial matrix"/>
    <property type="evidence" value="ECO:0007669"/>
    <property type="project" value="UniProtKB-SubCell"/>
</dbReference>
<evidence type="ECO:0000256" key="7">
    <source>
        <dbReference type="ARBA" id="ARBA00023128"/>
    </source>
</evidence>
<dbReference type="AlphaFoldDB" id="A0A819QCV6"/>
<sequence length="399" mass="45032">MSWLFGYKKPVSDLPSQGSGGGSESSSSSSKNDGTEKPSSTDGNSKAYAGRESIYKFDSSALERAAQAAKELERSKYANQAFDVVKMQEQTKQLEIQKQMQEYSQHDEEIRFKHQLQLNEEKRRMMNDETHHQNERAKFQDQLARKRMQDQAAEKARLHDQELRRQEDSVRKQEEMKQRSIEYAEQVRHQYEMKRLEAELKGKAQIERENREIYLEQIKLKAEEQRKTILESIKTAGTVVGSGITSLLENPSKVLMATGGITLLALGVYSARGATQTAVKYLDSRLGKPSLIRETSRTTLLTALRSPVKTIRFHFFSKAEDSLKGVVLDPALESRLREIAIATRFTKRNYGLFRNLLMHGPPGTGKTLFAKKLAAHSGLDYAIMTGGDVAPLGREAVTA</sequence>
<feature type="non-terminal residue" evidence="12">
    <location>
        <position position="399"/>
    </location>
</feature>
<evidence type="ECO:0000256" key="2">
    <source>
        <dbReference type="ARBA" id="ARBA00004305"/>
    </source>
</evidence>
<dbReference type="InterPro" id="IPR003959">
    <property type="entry name" value="ATPase_AAA_core"/>
</dbReference>
<dbReference type="InterPro" id="IPR021911">
    <property type="entry name" value="ATAD3_N"/>
</dbReference>
<dbReference type="PANTHER" id="PTHR23075">
    <property type="entry name" value="PUTATIVE ATP-ASE"/>
    <property type="match status" value="1"/>
</dbReference>
<evidence type="ECO:0000256" key="8">
    <source>
        <dbReference type="ARBA" id="ARBA00023136"/>
    </source>
</evidence>
<dbReference type="InterPro" id="IPR027417">
    <property type="entry name" value="P-loop_NTPase"/>
</dbReference>
<dbReference type="GO" id="GO:0016887">
    <property type="term" value="F:ATP hydrolysis activity"/>
    <property type="evidence" value="ECO:0007669"/>
    <property type="project" value="InterPro"/>
</dbReference>
<evidence type="ECO:0000256" key="9">
    <source>
        <dbReference type="SAM" id="MobiDB-lite"/>
    </source>
</evidence>
<keyword evidence="7" id="KW-0496">Mitochondrion</keyword>
<feature type="domain" description="ATPase family AAA" evidence="11">
    <location>
        <begin position="41"/>
        <end position="293"/>
    </location>
</feature>
<evidence type="ECO:0000313" key="12">
    <source>
        <dbReference type="EMBL" id="CAF4028738.1"/>
    </source>
</evidence>
<evidence type="ECO:0000259" key="10">
    <source>
        <dbReference type="Pfam" id="PF00004"/>
    </source>
</evidence>
<accession>A0A819QCV6</accession>
<reference evidence="12" key="1">
    <citation type="submission" date="2021-02" db="EMBL/GenBank/DDBJ databases">
        <authorList>
            <person name="Nowell W R."/>
        </authorList>
    </citation>
    <scope>NUCLEOTIDE SEQUENCE</scope>
</reference>
<dbReference type="Pfam" id="PF12037">
    <property type="entry name" value="ATAD3_N"/>
    <property type="match status" value="1"/>
</dbReference>
<evidence type="ECO:0000256" key="5">
    <source>
        <dbReference type="ARBA" id="ARBA00022840"/>
    </source>
</evidence>
<dbReference type="PANTHER" id="PTHR23075:SF0">
    <property type="entry name" value="ATPASE FAMILY AAA DOMAIN-CONTAINING PROTEIN 3"/>
    <property type="match status" value="1"/>
</dbReference>
<evidence type="ECO:0000256" key="4">
    <source>
        <dbReference type="ARBA" id="ARBA00022792"/>
    </source>
</evidence>
<gene>
    <name evidence="12" type="ORF">UXM345_LOCUS17851</name>
</gene>
<dbReference type="GO" id="GO:0005524">
    <property type="term" value="F:ATP binding"/>
    <property type="evidence" value="ECO:0007669"/>
    <property type="project" value="UniProtKB-KW"/>
</dbReference>
<keyword evidence="8" id="KW-0472">Membrane</keyword>
<keyword evidence="3" id="KW-0547">Nucleotide-binding</keyword>
<feature type="domain" description="ATPase AAA-type core" evidence="10">
    <location>
        <begin position="356"/>
        <end position="390"/>
    </location>
</feature>
<organism evidence="12 13">
    <name type="scientific">Rotaria magnacalcarata</name>
    <dbReference type="NCBI Taxonomy" id="392030"/>
    <lineage>
        <taxon>Eukaryota</taxon>
        <taxon>Metazoa</taxon>
        <taxon>Spiralia</taxon>
        <taxon>Gnathifera</taxon>
        <taxon>Rotifera</taxon>
        <taxon>Eurotatoria</taxon>
        <taxon>Bdelloidea</taxon>
        <taxon>Philodinida</taxon>
        <taxon>Philodinidae</taxon>
        <taxon>Rotaria</taxon>
    </lineage>
</organism>
<evidence type="ECO:0000256" key="6">
    <source>
        <dbReference type="ARBA" id="ARBA00023054"/>
    </source>
</evidence>
<dbReference type="Proteomes" id="UP000663842">
    <property type="component" value="Unassembled WGS sequence"/>
</dbReference>
<feature type="region of interest" description="Disordered" evidence="9">
    <location>
        <begin position="1"/>
        <end position="50"/>
    </location>
</feature>
<evidence type="ECO:0000313" key="13">
    <source>
        <dbReference type="Proteomes" id="UP000663842"/>
    </source>
</evidence>
<evidence type="ECO:0000259" key="11">
    <source>
        <dbReference type="Pfam" id="PF12037"/>
    </source>
</evidence>
<evidence type="ECO:0000256" key="3">
    <source>
        <dbReference type="ARBA" id="ARBA00022741"/>
    </source>
</evidence>
<evidence type="ECO:0008006" key="14">
    <source>
        <dbReference type="Google" id="ProtNLM"/>
    </source>
</evidence>
<keyword evidence="5" id="KW-0067">ATP-binding</keyword>
<comment type="caution">
    <text evidence="12">The sequence shown here is derived from an EMBL/GenBank/DDBJ whole genome shotgun (WGS) entry which is preliminary data.</text>
</comment>
<dbReference type="GO" id="GO:0005743">
    <property type="term" value="C:mitochondrial inner membrane"/>
    <property type="evidence" value="ECO:0007669"/>
    <property type="project" value="UniProtKB-SubCell"/>
</dbReference>
<protein>
    <recommendedName>
        <fullName evidence="14">ATPase family AAA domain-containing protein 3</fullName>
    </recommendedName>
</protein>
<keyword evidence="4" id="KW-0999">Mitochondrion inner membrane</keyword>
<dbReference type="EMBL" id="CAJOBF010002359">
    <property type="protein sequence ID" value="CAF4028738.1"/>
    <property type="molecule type" value="Genomic_DNA"/>
</dbReference>
<dbReference type="Pfam" id="PF00004">
    <property type="entry name" value="AAA"/>
    <property type="match status" value="1"/>
</dbReference>
<proteinExistence type="predicted"/>